<feature type="transmembrane region" description="Helical" evidence="1">
    <location>
        <begin position="182"/>
        <end position="200"/>
    </location>
</feature>
<evidence type="ECO:0000256" key="1">
    <source>
        <dbReference type="SAM" id="Phobius"/>
    </source>
</evidence>
<feature type="domain" description="Phosphatidic acid phosphatase type 2/haloperoxidase" evidence="2">
    <location>
        <begin position="83"/>
        <end position="204"/>
    </location>
</feature>
<keyword evidence="1" id="KW-1133">Transmembrane helix</keyword>
<sequence length="214" mass="25226">MKLWLNKWVHLLGILSIPIQGFIYMGIARTVGSDVFLDYFWIDTKIPFNKWFIFPYISWMPVLYLSFLYLAIKNRNIYWRTLLIYNISVMACNVVFFFFPTYVPRPDLLGSDLASRLVHFIYQSDAPYNCFPSVHCLTSYLLFITLKRDLTAKLPVRIFMYTLLWLIIASTVFTKQHALIDVFGGILFAEVTYQLVHYVASRNQRRDKQLTTSV</sequence>
<feature type="transmembrane region" description="Helical" evidence="1">
    <location>
        <begin position="126"/>
        <end position="146"/>
    </location>
</feature>
<name>A0A917GQ30_9BACL</name>
<dbReference type="RefSeq" id="WP_188887120.1">
    <property type="nucleotide sequence ID" value="NZ_BMHY01000001.1"/>
</dbReference>
<dbReference type="AlphaFoldDB" id="A0A917GQ30"/>
<dbReference type="EMBL" id="BMHY01000001">
    <property type="protein sequence ID" value="GGG53267.1"/>
    <property type="molecule type" value="Genomic_DNA"/>
</dbReference>
<protein>
    <recommendedName>
        <fullName evidence="2">Phosphatidic acid phosphatase type 2/haloperoxidase domain-containing protein</fullName>
    </recommendedName>
</protein>
<feature type="transmembrane region" description="Helical" evidence="1">
    <location>
        <begin position="51"/>
        <end position="71"/>
    </location>
</feature>
<feature type="transmembrane region" description="Helical" evidence="1">
    <location>
        <begin position="12"/>
        <end position="31"/>
    </location>
</feature>
<dbReference type="Pfam" id="PF01569">
    <property type="entry name" value="PAP2"/>
    <property type="match status" value="1"/>
</dbReference>
<accession>A0A917GQ30</accession>
<reference evidence="3 4" key="1">
    <citation type="journal article" date="2014" name="Int. J. Syst. Evol. Microbiol.">
        <title>Complete genome sequence of Corynebacterium casei LMG S-19264T (=DSM 44701T), isolated from a smear-ripened cheese.</title>
        <authorList>
            <consortium name="US DOE Joint Genome Institute (JGI-PGF)"/>
            <person name="Walter F."/>
            <person name="Albersmeier A."/>
            <person name="Kalinowski J."/>
            <person name="Ruckert C."/>
        </authorList>
    </citation>
    <scope>NUCLEOTIDE SEQUENCE [LARGE SCALE GENOMIC DNA]</scope>
    <source>
        <strain evidence="3 4">CGMCC 1.15286</strain>
    </source>
</reference>
<dbReference type="SUPFAM" id="SSF48317">
    <property type="entry name" value="Acid phosphatase/Vanadium-dependent haloperoxidase"/>
    <property type="match status" value="1"/>
</dbReference>
<keyword evidence="1" id="KW-0472">Membrane</keyword>
<keyword evidence="1" id="KW-0812">Transmembrane</keyword>
<organism evidence="3 4">
    <name type="scientific">Paenibacillus radicis</name>
    <name type="common">ex Gao et al. 2016</name>
    <dbReference type="NCBI Taxonomy" id="1737354"/>
    <lineage>
        <taxon>Bacteria</taxon>
        <taxon>Bacillati</taxon>
        <taxon>Bacillota</taxon>
        <taxon>Bacilli</taxon>
        <taxon>Bacillales</taxon>
        <taxon>Paenibacillaceae</taxon>
        <taxon>Paenibacillus</taxon>
    </lineage>
</organism>
<dbReference type="InterPro" id="IPR036938">
    <property type="entry name" value="PAP2/HPO_sf"/>
</dbReference>
<evidence type="ECO:0000313" key="3">
    <source>
        <dbReference type="EMBL" id="GGG53267.1"/>
    </source>
</evidence>
<dbReference type="InterPro" id="IPR000326">
    <property type="entry name" value="PAP2/HPO"/>
</dbReference>
<keyword evidence="4" id="KW-1185">Reference proteome</keyword>
<dbReference type="GO" id="GO:0016020">
    <property type="term" value="C:membrane"/>
    <property type="evidence" value="ECO:0007669"/>
    <property type="project" value="UniProtKB-SubCell"/>
</dbReference>
<gene>
    <name evidence="3" type="ORF">GCM10010918_02430</name>
</gene>
<dbReference type="Proteomes" id="UP000600247">
    <property type="component" value="Unassembled WGS sequence"/>
</dbReference>
<feature type="transmembrane region" description="Helical" evidence="1">
    <location>
        <begin position="158"/>
        <end position="176"/>
    </location>
</feature>
<proteinExistence type="predicted"/>
<feature type="transmembrane region" description="Helical" evidence="1">
    <location>
        <begin position="83"/>
        <end position="103"/>
    </location>
</feature>
<comment type="caution">
    <text evidence="3">The sequence shown here is derived from an EMBL/GenBank/DDBJ whole genome shotgun (WGS) entry which is preliminary data.</text>
</comment>
<evidence type="ECO:0000313" key="4">
    <source>
        <dbReference type="Proteomes" id="UP000600247"/>
    </source>
</evidence>
<evidence type="ECO:0000259" key="2">
    <source>
        <dbReference type="Pfam" id="PF01569"/>
    </source>
</evidence>